<dbReference type="Gene3D" id="1.20.1300.20">
    <property type="entry name" value="Peptidase C65 Otubain, subdomain 2"/>
    <property type="match status" value="2"/>
</dbReference>
<evidence type="ECO:0000259" key="18">
    <source>
        <dbReference type="PROSITE" id="PS50181"/>
    </source>
</evidence>
<dbReference type="EMBL" id="BQKI01000001">
    <property type="protein sequence ID" value="GJM85111.1"/>
    <property type="molecule type" value="Genomic_DNA"/>
</dbReference>
<dbReference type="InterPro" id="IPR036047">
    <property type="entry name" value="F-box-like_dom_sf"/>
</dbReference>
<feature type="compositionally biased region" description="Polar residues" evidence="17">
    <location>
        <begin position="927"/>
        <end position="942"/>
    </location>
</feature>
<feature type="domain" description="OTU" evidence="19">
    <location>
        <begin position="143"/>
        <end position="374"/>
    </location>
</feature>
<dbReference type="FunFam" id="2.102.10.10:FF:000001">
    <property type="entry name" value="Cytochrome b-c1 complex subunit Rieske, mitochondrial"/>
    <property type="match status" value="1"/>
</dbReference>
<dbReference type="Gene3D" id="2.102.10.10">
    <property type="entry name" value="Rieske [2Fe-2S] iron-sulphur domain"/>
    <property type="match status" value="1"/>
</dbReference>
<evidence type="ECO:0000256" key="12">
    <source>
        <dbReference type="ARBA" id="ARBA00023014"/>
    </source>
</evidence>
<name>A0AAV5BH35_ELECO</name>
<evidence type="ECO:0000256" key="2">
    <source>
        <dbReference type="ARBA" id="ARBA00010651"/>
    </source>
</evidence>
<keyword evidence="8" id="KW-0999">Mitochondrion inner membrane</keyword>
<proteinExistence type="inferred from homology"/>
<reference evidence="22" key="1">
    <citation type="journal article" date="2018" name="DNA Res.">
        <title>Multiple hybrid de novo genome assembly of finger millet, an orphan allotetraploid crop.</title>
        <authorList>
            <person name="Hatakeyama M."/>
            <person name="Aluri S."/>
            <person name="Balachadran M.T."/>
            <person name="Sivarajan S.R."/>
            <person name="Patrignani A."/>
            <person name="Gruter S."/>
            <person name="Poveda L."/>
            <person name="Shimizu-Inatsugi R."/>
            <person name="Baeten J."/>
            <person name="Francoijs K.J."/>
            <person name="Nataraja K.N."/>
            <person name="Reddy Y.A.N."/>
            <person name="Phadnis S."/>
            <person name="Ravikumar R.L."/>
            <person name="Schlapbach R."/>
            <person name="Sreeman S.M."/>
            <person name="Shimizu K.K."/>
        </authorList>
    </citation>
    <scope>NUCLEOTIDE SEQUENCE</scope>
</reference>
<dbReference type="PROSITE" id="PS50181">
    <property type="entry name" value="FBOX"/>
    <property type="match status" value="1"/>
</dbReference>
<evidence type="ECO:0000256" key="8">
    <source>
        <dbReference type="ARBA" id="ARBA00022792"/>
    </source>
</evidence>
<accession>A0AAV5BH35</accession>
<evidence type="ECO:0000256" key="3">
    <source>
        <dbReference type="ARBA" id="ARBA00012951"/>
    </source>
</evidence>
<dbReference type="InterPro" id="IPR042467">
    <property type="entry name" value="Peptidase_C65_otubain_sub2"/>
</dbReference>
<keyword evidence="23" id="KW-1185">Reference proteome</keyword>
<comment type="catalytic activity">
    <reaction evidence="15">
        <text>a quinol + 2 Fe(III)-[cytochrome c](out) = a quinone + 2 Fe(II)-[cytochrome c](out) + 2 H(+)(out)</text>
        <dbReference type="Rhea" id="RHEA:11484"/>
        <dbReference type="Rhea" id="RHEA-COMP:10350"/>
        <dbReference type="Rhea" id="RHEA-COMP:14399"/>
        <dbReference type="ChEBI" id="CHEBI:15378"/>
        <dbReference type="ChEBI" id="CHEBI:24646"/>
        <dbReference type="ChEBI" id="CHEBI:29033"/>
        <dbReference type="ChEBI" id="CHEBI:29034"/>
        <dbReference type="ChEBI" id="CHEBI:132124"/>
        <dbReference type="EC" id="7.1.1.8"/>
    </reaction>
</comment>
<comment type="cofactor">
    <cofactor evidence="16">
        <name>[2Fe-2S] cluster</name>
        <dbReference type="ChEBI" id="CHEBI:190135"/>
    </cofactor>
</comment>
<dbReference type="GO" id="GO:0005743">
    <property type="term" value="C:mitochondrial inner membrane"/>
    <property type="evidence" value="ECO:0007669"/>
    <property type="project" value="UniProtKB-SubCell"/>
</dbReference>
<keyword evidence="5" id="KW-0812">Transmembrane</keyword>
<keyword evidence="13" id="KW-0472">Membrane</keyword>
<evidence type="ECO:0000313" key="21">
    <source>
        <dbReference type="EMBL" id="GJM85111.1"/>
    </source>
</evidence>
<dbReference type="InterPro" id="IPR005805">
    <property type="entry name" value="Rieske_Fe-S_prot_C"/>
</dbReference>
<dbReference type="NCBIfam" id="TIGR01416">
    <property type="entry name" value="Rieske_proteo"/>
    <property type="match status" value="1"/>
</dbReference>
<feature type="domain" description="F-box" evidence="18">
    <location>
        <begin position="582"/>
        <end position="627"/>
    </location>
</feature>
<evidence type="ECO:0000256" key="17">
    <source>
        <dbReference type="SAM" id="MobiDB-lite"/>
    </source>
</evidence>
<dbReference type="SMART" id="SM00256">
    <property type="entry name" value="FBOX"/>
    <property type="match status" value="1"/>
</dbReference>
<evidence type="ECO:0000313" key="23">
    <source>
        <dbReference type="Proteomes" id="UP001054889"/>
    </source>
</evidence>
<dbReference type="InterPro" id="IPR003323">
    <property type="entry name" value="OTU_dom"/>
</dbReference>
<evidence type="ECO:0000256" key="7">
    <source>
        <dbReference type="ARBA" id="ARBA00022723"/>
    </source>
</evidence>
<dbReference type="InterPro" id="IPR004192">
    <property type="entry name" value="Rieske_TM"/>
</dbReference>
<dbReference type="InterPro" id="IPR006317">
    <property type="entry name" value="Ubiquinol_cyt_c_Rdtase_Fe-S-su"/>
</dbReference>
<dbReference type="CDD" id="cd22157">
    <property type="entry name" value="F-box_AtFBW1-like"/>
    <property type="match status" value="1"/>
</dbReference>
<dbReference type="EMBL" id="BQKI01000001">
    <property type="protein sequence ID" value="GJM85739.1"/>
    <property type="molecule type" value="Genomic_DNA"/>
</dbReference>
<evidence type="ECO:0000256" key="4">
    <source>
        <dbReference type="ARBA" id="ARBA00022660"/>
    </source>
</evidence>
<keyword evidence="12" id="KW-0411">Iron-sulfur</keyword>
<keyword evidence="4" id="KW-0813">Transport</keyword>
<dbReference type="Pfam" id="PF02921">
    <property type="entry name" value="UCR_TM"/>
    <property type="match status" value="1"/>
</dbReference>
<reference evidence="22" key="2">
    <citation type="submission" date="2021-12" db="EMBL/GenBank/DDBJ databases">
        <title>Resequencing data analysis of finger millet.</title>
        <authorList>
            <person name="Hatakeyama M."/>
            <person name="Aluri S."/>
            <person name="Balachadran M.T."/>
            <person name="Sivarajan S.R."/>
            <person name="Poveda L."/>
            <person name="Shimizu-Inatsugi R."/>
            <person name="Schlapbach R."/>
            <person name="Sreeman S.M."/>
            <person name="Shimizu K.K."/>
        </authorList>
    </citation>
    <scope>NUCLEOTIDE SEQUENCE</scope>
</reference>
<keyword evidence="10" id="KW-1133">Transmembrane helix</keyword>
<dbReference type="InterPro" id="IPR001810">
    <property type="entry name" value="F-box_dom"/>
</dbReference>
<sequence>MTSGIVIQKVKGTIHRGCAIRALASKHRGLWPLPPRGVLQCGNLKDQLTTVVRQRSVTDTDDLVCTEPSGTAETGVAEDSVVMVGRGILTSGDHNHPSRGWVDHLATIIDITDMSSHYKLLQMVAGQGRIFSPNALHLHCDYSGFRPVLGDGECFYRSFIFSYLEQVLDRQDIHEEHRLLAAVKEVAIRHGDLGWNSSKFSERLKAFQKMIKKIMRWKGHSRWKHESTTNSYRREKLMKLFSRHEATKHIFGFLRLVAAIWICSHQEEYAQRVTGLTDVYTLRHWCVDEVIPPRIDADHVQMTALVTALRVPLRVEDFVQGHRHVLYNGQGDQDPEDDVPRCTYRRRHMVPPDHEAPVVTVLFLNNHYDIIYPHRPNGSLPPDHPGEGGGSQSLAAAAEAAAAADRKGKKVAAISSSSSSSVSSNSPPASSVVSSSASSNSPSASPVVSKVASGRKVRVSWKELVVEEVVAVPKLARPIDLKNVISLLQEAERQGKGQVRFLGDSGARSCLSCGKLGICLAHCITGVFIGHSCSAFSPWLVNVARKPQSIVLRLEVKPRTVWPNKDSSLSSKVKSGMKVAQGKEVIKLPEDVVWAILLHLPPQAVLRFRAVCRSWRDLIDESSFRNIYSSPSQMPLVFRRGGPTWNLHMLDPRDDTVHQILCIQQNQLVIRGSAAGVLLLSTGNGEVYFLSNPITRLWSSMLSCFRVALLRDSTMKRNQMLHLYQLIQWLITAVSFTDILLYHVPQALCDTGLLSFITDDKYLIDDHQDLVLFNCKDMEMAFEKMIKKVMRWKGHRRWKHVSTTNSYRRKKLLKLFSGYEATKHTIWICSHQEEYAQRVTGLTDVYTLRHWCVDEVIPPRIDADHVQMTAFVTALRVPLRVEDFVQGHRHVLYNGQGDQDPEDDVPSRTRPLLVRLLTLGLARTDLASPTNPHQHPIPSSETGACEQRPSAASSSNVIMLRVAGRRFSSALAWRPAAAATAGSRGPLAGGLPRDDDDDKRRPRFAINSPFFSAARGFSTETLVPRNQDAGLAELPATVAALKNPSAKIVYDEYNHERYPPGDPSKRAFAYFVLSGGRFIYASLLRLLILKFVLSMSASKDVLALASLEVDLSSIEPGTTVTVKWRGKPVFIRRRTEDDIKLANSVDVASLRHPEQDAERVKNPEWLVVIGVCTHLGCIPLPNAGDFGGWFCPCHGSHYDISGRIRKGPAPFNLEVPTYSFMEENKLLIG</sequence>
<comment type="caution">
    <text evidence="22">The sequence shown here is derived from an EMBL/GenBank/DDBJ whole genome shotgun (WGS) entry which is preliminary data.</text>
</comment>
<dbReference type="InterPro" id="IPR036922">
    <property type="entry name" value="Rieske_2Fe-2S_sf"/>
</dbReference>
<dbReference type="InterPro" id="IPR038765">
    <property type="entry name" value="Papain-like_cys_pep_sf"/>
</dbReference>
<protein>
    <recommendedName>
        <fullName evidence="3">quinol--cytochrome-c reductase</fullName>
        <ecNumber evidence="3">7.1.1.8</ecNumber>
    </recommendedName>
</protein>
<dbReference type="GO" id="GO:0046872">
    <property type="term" value="F:metal ion binding"/>
    <property type="evidence" value="ECO:0007669"/>
    <property type="project" value="UniProtKB-KW"/>
</dbReference>
<comment type="subcellular location">
    <subcellularLocation>
        <location evidence="1">Mitochondrion inner membrane</location>
        <topology evidence="1">Single-pass membrane protein</topology>
    </subcellularLocation>
</comment>
<dbReference type="SUPFAM" id="SSF81502">
    <property type="entry name" value="ISP transmembrane anchor"/>
    <property type="match status" value="1"/>
</dbReference>
<dbReference type="PROSITE" id="PS51296">
    <property type="entry name" value="RIESKE"/>
    <property type="match status" value="1"/>
</dbReference>
<keyword evidence="9" id="KW-0809">Transit peptide</keyword>
<keyword evidence="6" id="KW-0001">2Fe-2S</keyword>
<dbReference type="GO" id="GO:0051537">
    <property type="term" value="F:2 iron, 2 sulfur cluster binding"/>
    <property type="evidence" value="ECO:0007669"/>
    <property type="project" value="UniProtKB-KW"/>
</dbReference>
<evidence type="ECO:0000256" key="15">
    <source>
        <dbReference type="ARBA" id="ARBA00029351"/>
    </source>
</evidence>
<feature type="region of interest" description="Disordered" evidence="17">
    <location>
        <begin position="981"/>
        <end position="1001"/>
    </location>
</feature>
<dbReference type="GO" id="GO:0008121">
    <property type="term" value="F:quinol-cytochrome-c reductase activity"/>
    <property type="evidence" value="ECO:0007669"/>
    <property type="project" value="UniProtKB-EC"/>
</dbReference>
<keyword evidence="11" id="KW-0408">Iron</keyword>
<dbReference type="SUPFAM" id="SSF54001">
    <property type="entry name" value="Cysteine proteinases"/>
    <property type="match status" value="2"/>
</dbReference>
<keyword evidence="8" id="KW-0496">Mitochondrion</keyword>
<dbReference type="SUPFAM" id="SSF50022">
    <property type="entry name" value="ISP domain"/>
    <property type="match status" value="1"/>
</dbReference>
<feature type="region of interest" description="Disordered" evidence="17">
    <location>
        <begin position="925"/>
        <end position="950"/>
    </location>
</feature>
<keyword evidence="14" id="KW-1015">Disulfide bond</keyword>
<dbReference type="CDD" id="cd03470">
    <property type="entry name" value="Rieske_cytochrome_bc1"/>
    <property type="match status" value="1"/>
</dbReference>
<dbReference type="Pfam" id="PF00646">
    <property type="entry name" value="F-box"/>
    <property type="match status" value="1"/>
</dbReference>
<evidence type="ECO:0000313" key="22">
    <source>
        <dbReference type="EMBL" id="GJM85739.1"/>
    </source>
</evidence>
<evidence type="ECO:0000256" key="16">
    <source>
        <dbReference type="ARBA" id="ARBA00034078"/>
    </source>
</evidence>
<dbReference type="AlphaFoldDB" id="A0AAV5BH35"/>
<dbReference type="CDD" id="cd22749">
    <property type="entry name" value="Otubain_C65"/>
    <property type="match status" value="1"/>
</dbReference>
<feature type="region of interest" description="Disordered" evidence="17">
    <location>
        <begin position="416"/>
        <end position="447"/>
    </location>
</feature>
<comment type="similarity">
    <text evidence="2">Belongs to the Rieske iron-sulfur protein family.</text>
</comment>
<dbReference type="InterPro" id="IPR017941">
    <property type="entry name" value="Rieske_2Fe-2S"/>
</dbReference>
<dbReference type="SUPFAM" id="SSF81383">
    <property type="entry name" value="F-box domain"/>
    <property type="match status" value="1"/>
</dbReference>
<evidence type="ECO:0000256" key="5">
    <source>
        <dbReference type="ARBA" id="ARBA00022692"/>
    </source>
</evidence>
<dbReference type="PROSITE" id="PS50802">
    <property type="entry name" value="OTU"/>
    <property type="match status" value="1"/>
</dbReference>
<organism evidence="22 23">
    <name type="scientific">Eleusine coracana subsp. coracana</name>
    <dbReference type="NCBI Taxonomy" id="191504"/>
    <lineage>
        <taxon>Eukaryota</taxon>
        <taxon>Viridiplantae</taxon>
        <taxon>Streptophyta</taxon>
        <taxon>Embryophyta</taxon>
        <taxon>Tracheophyta</taxon>
        <taxon>Spermatophyta</taxon>
        <taxon>Magnoliopsida</taxon>
        <taxon>Liliopsida</taxon>
        <taxon>Poales</taxon>
        <taxon>Poaceae</taxon>
        <taxon>PACMAD clade</taxon>
        <taxon>Chloridoideae</taxon>
        <taxon>Cynodonteae</taxon>
        <taxon>Eleusininae</taxon>
        <taxon>Eleusine</taxon>
    </lineage>
</organism>
<dbReference type="Gene3D" id="1.20.1280.50">
    <property type="match status" value="1"/>
</dbReference>
<feature type="domain" description="Rieske" evidence="20">
    <location>
        <begin position="1159"/>
        <end position="1227"/>
    </location>
</feature>
<keyword evidence="4" id="KW-0679">Respiratory chain</keyword>
<evidence type="ECO:0000256" key="6">
    <source>
        <dbReference type="ARBA" id="ARBA00022714"/>
    </source>
</evidence>
<keyword evidence="4" id="KW-0249">Electron transport</keyword>
<evidence type="ECO:0000256" key="1">
    <source>
        <dbReference type="ARBA" id="ARBA00004434"/>
    </source>
</evidence>
<dbReference type="InterPro" id="IPR019400">
    <property type="entry name" value="Peptidase_C65_otubain"/>
</dbReference>
<dbReference type="Pfam" id="PF00355">
    <property type="entry name" value="Rieske"/>
    <property type="match status" value="1"/>
</dbReference>
<evidence type="ECO:0000259" key="19">
    <source>
        <dbReference type="PROSITE" id="PS50802"/>
    </source>
</evidence>
<gene>
    <name evidence="22" type="primary">ga01535</name>
    <name evidence="21" type="synonym">ga00848</name>
    <name evidence="21" type="ORF">PR202_ga00848</name>
    <name evidence="22" type="ORF">PR202_ga01535</name>
</gene>
<evidence type="ECO:0000256" key="14">
    <source>
        <dbReference type="ARBA" id="ARBA00023157"/>
    </source>
</evidence>
<evidence type="ECO:0000256" key="11">
    <source>
        <dbReference type="ARBA" id="ARBA00023004"/>
    </source>
</evidence>
<dbReference type="PRINTS" id="PR00162">
    <property type="entry name" value="RIESKE"/>
</dbReference>
<feature type="region of interest" description="Disordered" evidence="17">
    <location>
        <begin position="375"/>
        <end position="401"/>
    </location>
</feature>
<dbReference type="Proteomes" id="UP001054889">
    <property type="component" value="Unassembled WGS sequence"/>
</dbReference>
<dbReference type="EC" id="7.1.1.8" evidence="3"/>
<dbReference type="Pfam" id="PF10275">
    <property type="entry name" value="Peptidase_C65"/>
    <property type="match status" value="2"/>
</dbReference>
<evidence type="ECO:0000256" key="13">
    <source>
        <dbReference type="ARBA" id="ARBA00023136"/>
    </source>
</evidence>
<evidence type="ECO:0000256" key="10">
    <source>
        <dbReference type="ARBA" id="ARBA00022989"/>
    </source>
</evidence>
<evidence type="ECO:0000259" key="20">
    <source>
        <dbReference type="PROSITE" id="PS51296"/>
    </source>
</evidence>
<dbReference type="InterPro" id="IPR014349">
    <property type="entry name" value="Rieske_Fe-S_prot"/>
</dbReference>
<evidence type="ECO:0000256" key="9">
    <source>
        <dbReference type="ARBA" id="ARBA00022946"/>
    </source>
</evidence>
<dbReference type="PANTHER" id="PTHR10134">
    <property type="entry name" value="CYTOCHROME B-C1 COMPLEX SUBUNIT RIESKE, MITOCHONDRIAL"/>
    <property type="match status" value="1"/>
</dbReference>
<keyword evidence="7" id="KW-0479">Metal-binding</keyword>